<dbReference type="RefSeq" id="WP_273991115.1">
    <property type="nucleotide sequence ID" value="NZ_BAABQT010000008.1"/>
</dbReference>
<keyword evidence="1" id="KW-0614">Plasmid</keyword>
<organism evidence="1 2">
    <name type="scientific">Deinococcus aquaticus</name>
    <dbReference type="NCBI Taxonomy" id="328692"/>
    <lineage>
        <taxon>Bacteria</taxon>
        <taxon>Thermotogati</taxon>
        <taxon>Deinococcota</taxon>
        <taxon>Deinococci</taxon>
        <taxon>Deinococcales</taxon>
        <taxon>Deinococcaceae</taxon>
        <taxon>Deinococcus</taxon>
    </lineage>
</organism>
<reference evidence="1 2" key="1">
    <citation type="submission" date="2022-12" db="EMBL/GenBank/DDBJ databases">
        <title>Genome Sequence of Deinococcus aquaticus Type Strain PB314.</title>
        <authorList>
            <person name="Albert C."/>
            <person name="Hill J."/>
            <person name="Boren L."/>
            <person name="Scholz-Ng S."/>
            <person name="Fatema N."/>
            <person name="Grosso R."/>
            <person name="Soboslay E."/>
            <person name="Tuohy J."/>
        </authorList>
    </citation>
    <scope>NUCLEOTIDE SEQUENCE [LARGE SCALE GENOMIC DNA]</scope>
    <source>
        <strain evidence="1 2">PB-314</strain>
        <plasmid evidence="1 2">pDATS01</plasmid>
    </source>
</reference>
<evidence type="ECO:0000313" key="1">
    <source>
        <dbReference type="EMBL" id="WDA60336.1"/>
    </source>
</evidence>
<accession>A0ABY7V693</accession>
<dbReference type="Proteomes" id="UP001217044">
    <property type="component" value="Plasmid pDATS01"/>
</dbReference>
<protein>
    <submittedName>
        <fullName evidence="1">Uncharacterized protein</fullName>
    </submittedName>
</protein>
<proteinExistence type="predicted"/>
<keyword evidence="2" id="KW-1185">Reference proteome</keyword>
<evidence type="ECO:0000313" key="2">
    <source>
        <dbReference type="Proteomes" id="UP001217044"/>
    </source>
</evidence>
<name>A0ABY7V693_9DEIO</name>
<sequence>MLLADELSAWSAQGDPLGTVLEIVTGDSAAAGNTSLVARLYADSPVTVKATCGTVKVDLTLQRGWNAAVFSGDSNALSLQAATPAMTSVLKFQGYEPQVDFVLNQPLDLLFAENETVTVPVKILQVGGYSGPVNLRTSDINVQVEPATITLPALPTLSTQQISSLHGVQKLTLVRPQMVEAQLTFRLNSGVLPYDQTTFQLEATSSSQQRLGGADGQLRIRGVRWDFEMGRYAFDVPQDGQGTVHIVAQPTQGFQGPVTFALMGLPAGVSFTPVTLDFTQPGVRAVDIPVQVAGQAALGVSQLRLKVTGPRYVMSGPPTLSINVKLPQYPLPSGVTGIFPAGSGFWGTAATRFVDGQYRTTVIRYGLRGEQLSSAELPVSYGLRWTALGGPRTLVADSMGNMQILSDEGAVTPLPLKLSSMDTVARTADTQGRVWMIRRQYVEAGVKSELGFIDGAGQFQLVDGSRRYGDRDGAFSVSPDGQNVLFVGDGSMIPPVLISAASLNVTTLTGTLTGQAQISNSGDVYFTSGYGLSKRDTTGAVTAVTSAGQGAVRIIGWDRAQPDLLWLTTDAPAAGSPAALKVSTGQIQTYQNDSWFNGTPALPSTGGLYILNQGVLYPVRR</sequence>
<gene>
    <name evidence="1" type="ORF">M8445_15065</name>
</gene>
<dbReference type="EMBL" id="CP115166">
    <property type="protein sequence ID" value="WDA60336.1"/>
    <property type="molecule type" value="Genomic_DNA"/>
</dbReference>
<geneLocation type="plasmid" evidence="1 2">
    <name>pDATS01</name>
</geneLocation>